<dbReference type="Proteomes" id="UP000538929">
    <property type="component" value="Unassembled WGS sequence"/>
</dbReference>
<reference evidence="7" key="1">
    <citation type="submission" date="2019-10" db="EMBL/GenBank/DDBJ databases">
        <title>Streptomyces sp. nov., a novel actinobacterium isolated from alkaline environment.</title>
        <authorList>
            <person name="Golinska P."/>
        </authorList>
    </citation>
    <scope>NUCLEOTIDE SEQUENCE [LARGE SCALE GENOMIC DNA]</scope>
    <source>
        <strain evidence="7">DSM 42118</strain>
    </source>
</reference>
<dbReference type="PRINTS" id="PR00120">
    <property type="entry name" value="HATPASE"/>
</dbReference>
<evidence type="ECO:0000256" key="4">
    <source>
        <dbReference type="ARBA" id="ARBA00022989"/>
    </source>
</evidence>
<dbReference type="PRINTS" id="PR00119">
    <property type="entry name" value="CATATPASE"/>
</dbReference>
<feature type="non-terminal residue" evidence="6">
    <location>
        <position position="221"/>
    </location>
</feature>
<evidence type="ECO:0000256" key="2">
    <source>
        <dbReference type="ARBA" id="ARBA00006024"/>
    </source>
</evidence>
<evidence type="ECO:0000313" key="6">
    <source>
        <dbReference type="EMBL" id="MBB0247321.1"/>
    </source>
</evidence>
<dbReference type="InterPro" id="IPR018303">
    <property type="entry name" value="ATPase_P-typ_P_site"/>
</dbReference>
<feature type="non-terminal residue" evidence="6">
    <location>
        <position position="1"/>
    </location>
</feature>
<dbReference type="InterPro" id="IPR023299">
    <property type="entry name" value="ATPase_P-typ_cyto_dom_N"/>
</dbReference>
<keyword evidence="3" id="KW-0812">Transmembrane</keyword>
<protein>
    <submittedName>
        <fullName evidence="6">HAD-IC family P-type ATPase</fullName>
    </submittedName>
</protein>
<evidence type="ECO:0000313" key="7">
    <source>
        <dbReference type="Proteomes" id="UP000538929"/>
    </source>
</evidence>
<dbReference type="PANTHER" id="PTHR48085:SF5">
    <property type="entry name" value="CADMIUM_ZINC-TRANSPORTING ATPASE HMA4-RELATED"/>
    <property type="match status" value="1"/>
</dbReference>
<dbReference type="Gene3D" id="3.40.1110.10">
    <property type="entry name" value="Calcium-transporting ATPase, cytoplasmic domain N"/>
    <property type="match status" value="1"/>
</dbReference>
<dbReference type="AlphaFoldDB" id="A0A7W3TI87"/>
<sequence>VLLDKTGTLTGGRPRVVAVVPVAGASTAEVLRWAAAAEQLSPHVLARALVEEAGARGLRPPVPERVVEEPGRGVTATVDGRPVLVGRFPAGAPVPEAVRRVEHGATLDGAAVVWVVVDGDPLGAVLLGDPPRPDAPRTLRRLRSVGITRLVMLTGDREAPAREVAAVLGLDAVRAEQSPADKVAAVRAERKRAGTVMVGDGINDAPALAAADVGVAMGARG</sequence>
<dbReference type="GO" id="GO:0016020">
    <property type="term" value="C:membrane"/>
    <property type="evidence" value="ECO:0007669"/>
    <property type="project" value="InterPro"/>
</dbReference>
<dbReference type="GO" id="GO:0015086">
    <property type="term" value="F:cadmium ion transmembrane transporter activity"/>
    <property type="evidence" value="ECO:0007669"/>
    <property type="project" value="TreeGrafter"/>
</dbReference>
<dbReference type="EMBL" id="VKHT01001592">
    <property type="protein sequence ID" value="MBB0247321.1"/>
    <property type="molecule type" value="Genomic_DNA"/>
</dbReference>
<dbReference type="PROSITE" id="PS00154">
    <property type="entry name" value="ATPASE_E1_E2"/>
    <property type="match status" value="1"/>
</dbReference>
<keyword evidence="5" id="KW-0472">Membrane</keyword>
<keyword evidence="7" id="KW-1185">Reference proteome</keyword>
<dbReference type="Pfam" id="PF00702">
    <property type="entry name" value="Hydrolase"/>
    <property type="match status" value="1"/>
</dbReference>
<dbReference type="RefSeq" id="WP_182608521.1">
    <property type="nucleotide sequence ID" value="NZ_VKHT01001592.1"/>
</dbReference>
<proteinExistence type="inferred from homology"/>
<comment type="subcellular location">
    <subcellularLocation>
        <location evidence="1">Endomembrane system</location>
        <topology evidence="1">Multi-pass membrane protein</topology>
    </subcellularLocation>
</comment>
<dbReference type="InterPro" id="IPR036412">
    <property type="entry name" value="HAD-like_sf"/>
</dbReference>
<dbReference type="GO" id="GO:0016887">
    <property type="term" value="F:ATP hydrolysis activity"/>
    <property type="evidence" value="ECO:0007669"/>
    <property type="project" value="InterPro"/>
</dbReference>
<dbReference type="GO" id="GO:0005524">
    <property type="term" value="F:ATP binding"/>
    <property type="evidence" value="ECO:0007669"/>
    <property type="project" value="InterPro"/>
</dbReference>
<name>A0A7W3TI87_9ACTN</name>
<evidence type="ECO:0000256" key="5">
    <source>
        <dbReference type="ARBA" id="ARBA00023136"/>
    </source>
</evidence>
<accession>A0A7W3TI87</accession>
<dbReference type="PANTHER" id="PTHR48085">
    <property type="entry name" value="CADMIUM/ZINC-TRANSPORTING ATPASE HMA2-RELATED"/>
    <property type="match status" value="1"/>
</dbReference>
<dbReference type="Gene3D" id="3.40.50.1000">
    <property type="entry name" value="HAD superfamily/HAD-like"/>
    <property type="match status" value="1"/>
</dbReference>
<dbReference type="InterPro" id="IPR023214">
    <property type="entry name" value="HAD_sf"/>
</dbReference>
<comment type="similarity">
    <text evidence="2">Belongs to the cation transport ATPase (P-type) (TC 3.A.3) family. Type IB subfamily.</text>
</comment>
<evidence type="ECO:0000256" key="3">
    <source>
        <dbReference type="ARBA" id="ARBA00022692"/>
    </source>
</evidence>
<organism evidence="6 7">
    <name type="scientific">Streptomyces alkaliphilus</name>
    <dbReference type="NCBI Taxonomy" id="1472722"/>
    <lineage>
        <taxon>Bacteria</taxon>
        <taxon>Bacillati</taxon>
        <taxon>Actinomycetota</taxon>
        <taxon>Actinomycetes</taxon>
        <taxon>Kitasatosporales</taxon>
        <taxon>Streptomycetaceae</taxon>
        <taxon>Streptomyces</taxon>
    </lineage>
</organism>
<gene>
    <name evidence="6" type="ORF">FNQ90_25170</name>
</gene>
<keyword evidence="4" id="KW-1133">Transmembrane helix</keyword>
<dbReference type="InterPro" id="IPR001757">
    <property type="entry name" value="P_typ_ATPase"/>
</dbReference>
<dbReference type="InterPro" id="IPR051014">
    <property type="entry name" value="Cation_Transport_ATPase_IB"/>
</dbReference>
<evidence type="ECO:0000256" key="1">
    <source>
        <dbReference type="ARBA" id="ARBA00004127"/>
    </source>
</evidence>
<comment type="caution">
    <text evidence="6">The sequence shown here is derived from an EMBL/GenBank/DDBJ whole genome shotgun (WGS) entry which is preliminary data.</text>
</comment>
<dbReference type="GO" id="GO:0012505">
    <property type="term" value="C:endomembrane system"/>
    <property type="evidence" value="ECO:0007669"/>
    <property type="project" value="UniProtKB-SubCell"/>
</dbReference>
<dbReference type="SUPFAM" id="SSF56784">
    <property type="entry name" value="HAD-like"/>
    <property type="match status" value="1"/>
</dbReference>
<dbReference type="NCBIfam" id="TIGR01494">
    <property type="entry name" value="ATPase_P-type"/>
    <property type="match status" value="1"/>
</dbReference>